<organism evidence="1 2">
    <name type="scientific">Pseudorhizobium flavum</name>
    <dbReference type="NCBI Taxonomy" id="1335061"/>
    <lineage>
        <taxon>Bacteria</taxon>
        <taxon>Pseudomonadati</taxon>
        <taxon>Pseudomonadota</taxon>
        <taxon>Alphaproteobacteria</taxon>
        <taxon>Hyphomicrobiales</taxon>
        <taxon>Rhizobiaceae</taxon>
        <taxon>Rhizobium/Agrobacterium group</taxon>
        <taxon>Pseudorhizobium</taxon>
    </lineage>
</organism>
<reference evidence="1 2" key="1">
    <citation type="submission" date="2020-08" db="EMBL/GenBank/DDBJ databases">
        <title>Genomic Encyclopedia of Type Strains, Phase IV (KMG-IV): sequencing the most valuable type-strain genomes for metagenomic binning, comparative biology and taxonomic classification.</title>
        <authorList>
            <person name="Goeker M."/>
        </authorList>
    </citation>
    <scope>NUCLEOTIDE SEQUENCE [LARGE SCALE GENOMIC DNA]</scope>
    <source>
        <strain evidence="1 2">DSM 102134</strain>
    </source>
</reference>
<dbReference type="Pfam" id="PF07015">
    <property type="entry name" value="VirC1"/>
    <property type="match status" value="1"/>
</dbReference>
<dbReference type="InterPro" id="IPR050678">
    <property type="entry name" value="DNA_Partitioning_ATPase"/>
</dbReference>
<keyword evidence="2" id="KW-1185">Reference proteome</keyword>
<name>A0A7X0DEP8_9HYPH</name>
<proteinExistence type="predicted"/>
<dbReference type="Gene3D" id="3.40.50.300">
    <property type="entry name" value="P-loop containing nucleotide triphosphate hydrolases"/>
    <property type="match status" value="1"/>
</dbReference>
<evidence type="ECO:0000313" key="2">
    <source>
        <dbReference type="Proteomes" id="UP000535501"/>
    </source>
</evidence>
<gene>
    <name evidence="1" type="ORF">HNQ75_004212</name>
</gene>
<dbReference type="PANTHER" id="PTHR13696">
    <property type="entry name" value="P-LOOP CONTAINING NUCLEOSIDE TRIPHOSPHATE HYDROLASE"/>
    <property type="match status" value="1"/>
</dbReference>
<evidence type="ECO:0000313" key="1">
    <source>
        <dbReference type="EMBL" id="MBB6182223.1"/>
    </source>
</evidence>
<dbReference type="InterPro" id="IPR027417">
    <property type="entry name" value="P-loop_NTPase"/>
</dbReference>
<dbReference type="EMBL" id="JACHEJ010000022">
    <property type="protein sequence ID" value="MBB6182223.1"/>
    <property type="molecule type" value="Genomic_DNA"/>
</dbReference>
<dbReference type="SUPFAM" id="SSF52540">
    <property type="entry name" value="P-loop containing nucleoside triphosphate hydrolases"/>
    <property type="match status" value="1"/>
</dbReference>
<dbReference type="CDD" id="cd02042">
    <property type="entry name" value="ParAB_family"/>
    <property type="match status" value="1"/>
</dbReference>
<dbReference type="AlphaFoldDB" id="A0A7X0DEP8"/>
<protein>
    <submittedName>
        <fullName evidence="1">Chromosome partitioning protein</fullName>
    </submittedName>
</protein>
<dbReference type="InterPro" id="IPR009744">
    <property type="entry name" value="VirC1"/>
</dbReference>
<dbReference type="PANTHER" id="PTHR13696:SF99">
    <property type="entry name" value="COBYRINIC ACID AC-DIAMIDE SYNTHASE"/>
    <property type="match status" value="1"/>
</dbReference>
<sequence>MQVHGELRNDLSQQREMRRLPQFISAVTGKGGAGKTTAVILIAGEYALQGKRVLLIDADGRQNLQEWWKRCEAKDNLPDNIELMTAARQTTVQHLLESEANNFDVVLMDSPGQDTVLRDTIIAGSDIVLTPIQPNQDEIKAAGQAAADTADISDKVGREIPHANLVTRITMPAKLLEAYRLIRPFVQNLQEGGYDSYLLQTELMERNCYREIRNGYGTVQMLDLTEPVKKARAEVMSLVREIDALLAGKKEVTANG</sequence>
<comment type="caution">
    <text evidence="1">The sequence shown here is derived from an EMBL/GenBank/DDBJ whole genome shotgun (WGS) entry which is preliminary data.</text>
</comment>
<dbReference type="PIRSF" id="PIRSF009320">
    <property type="entry name" value="Nuc_binding_HP_1000"/>
    <property type="match status" value="1"/>
</dbReference>
<dbReference type="Proteomes" id="UP000535501">
    <property type="component" value="Unassembled WGS sequence"/>
</dbReference>
<accession>A0A7X0DEP8</accession>